<evidence type="ECO:0000313" key="2">
    <source>
        <dbReference type="Proteomes" id="UP000886998"/>
    </source>
</evidence>
<protein>
    <submittedName>
        <fullName evidence="1">Uncharacterized protein</fullName>
    </submittedName>
</protein>
<dbReference type="EMBL" id="BMAV01016728">
    <property type="protein sequence ID" value="GFY67766.1"/>
    <property type="molecule type" value="Genomic_DNA"/>
</dbReference>
<comment type="caution">
    <text evidence="1">The sequence shown here is derived from an EMBL/GenBank/DDBJ whole genome shotgun (WGS) entry which is preliminary data.</text>
</comment>
<organism evidence="1 2">
    <name type="scientific">Trichonephila inaurata madagascariensis</name>
    <dbReference type="NCBI Taxonomy" id="2747483"/>
    <lineage>
        <taxon>Eukaryota</taxon>
        <taxon>Metazoa</taxon>
        <taxon>Ecdysozoa</taxon>
        <taxon>Arthropoda</taxon>
        <taxon>Chelicerata</taxon>
        <taxon>Arachnida</taxon>
        <taxon>Araneae</taxon>
        <taxon>Araneomorphae</taxon>
        <taxon>Entelegynae</taxon>
        <taxon>Araneoidea</taxon>
        <taxon>Nephilidae</taxon>
        <taxon>Trichonephila</taxon>
        <taxon>Trichonephila inaurata</taxon>
    </lineage>
</organism>
<dbReference type="AlphaFoldDB" id="A0A8X6Y7W6"/>
<sequence length="77" mass="9080">MRLKKRKMGWGFLEEQMRSVQEEHKMSLKAEQKCLQEVSAEDETHEEKEETSVNVIKDCLNPSILSKERVDLDDDEN</sequence>
<evidence type="ECO:0000313" key="1">
    <source>
        <dbReference type="EMBL" id="GFY67766.1"/>
    </source>
</evidence>
<gene>
    <name evidence="1" type="ORF">TNIN_246641</name>
</gene>
<keyword evidence="2" id="KW-1185">Reference proteome</keyword>
<name>A0A8X6Y7W6_9ARAC</name>
<dbReference type="Proteomes" id="UP000886998">
    <property type="component" value="Unassembled WGS sequence"/>
</dbReference>
<accession>A0A8X6Y7W6</accession>
<proteinExistence type="predicted"/>
<reference evidence="1" key="1">
    <citation type="submission" date="2020-08" db="EMBL/GenBank/DDBJ databases">
        <title>Multicomponent nature underlies the extraordinary mechanical properties of spider dragline silk.</title>
        <authorList>
            <person name="Kono N."/>
            <person name="Nakamura H."/>
            <person name="Mori M."/>
            <person name="Yoshida Y."/>
            <person name="Ohtoshi R."/>
            <person name="Malay A.D."/>
            <person name="Moran D.A.P."/>
            <person name="Tomita M."/>
            <person name="Numata K."/>
            <person name="Arakawa K."/>
        </authorList>
    </citation>
    <scope>NUCLEOTIDE SEQUENCE</scope>
</reference>